<keyword evidence="1" id="KW-0812">Transmembrane</keyword>
<feature type="transmembrane region" description="Helical" evidence="1">
    <location>
        <begin position="104"/>
        <end position="129"/>
    </location>
</feature>
<dbReference type="Proteomes" id="UP001175000">
    <property type="component" value="Unassembled WGS sequence"/>
</dbReference>
<reference evidence="2" key="1">
    <citation type="submission" date="2023-06" db="EMBL/GenBank/DDBJ databases">
        <title>Genome-scale phylogeny and comparative genomics of the fungal order Sordariales.</title>
        <authorList>
            <consortium name="Lawrence Berkeley National Laboratory"/>
            <person name="Hensen N."/>
            <person name="Bonometti L."/>
            <person name="Westerberg I."/>
            <person name="Brannstrom I.O."/>
            <person name="Guillou S."/>
            <person name="Cros-Aarteil S."/>
            <person name="Calhoun S."/>
            <person name="Haridas S."/>
            <person name="Kuo A."/>
            <person name="Mondo S."/>
            <person name="Pangilinan J."/>
            <person name="Riley R."/>
            <person name="Labutti K."/>
            <person name="Andreopoulos B."/>
            <person name="Lipzen A."/>
            <person name="Chen C."/>
            <person name="Yanf M."/>
            <person name="Daum C."/>
            <person name="Ng V."/>
            <person name="Clum A."/>
            <person name="Steindorff A."/>
            <person name="Ohm R."/>
            <person name="Martin F."/>
            <person name="Silar P."/>
            <person name="Natvig D."/>
            <person name="Lalanne C."/>
            <person name="Gautier V."/>
            <person name="Ament-Velasquez S.L."/>
            <person name="Kruys A."/>
            <person name="Hutchinson M.I."/>
            <person name="Powell A.J."/>
            <person name="Barry K."/>
            <person name="Miller A.N."/>
            <person name="Grigoriev I.V."/>
            <person name="Debuchy R."/>
            <person name="Gladieux P."/>
            <person name="Thoren M.H."/>
            <person name="Johannesson H."/>
        </authorList>
    </citation>
    <scope>NUCLEOTIDE SEQUENCE</scope>
    <source>
        <strain evidence="2">CBS 606.72</strain>
    </source>
</reference>
<dbReference type="AlphaFoldDB" id="A0AA40C6V4"/>
<dbReference type="PANTHER" id="PTHR28019:SF7">
    <property type="entry name" value="SUR7 PROTEIN"/>
    <property type="match status" value="1"/>
</dbReference>
<comment type="caution">
    <text evidence="2">The sequence shown here is derived from an EMBL/GenBank/DDBJ whole genome shotgun (WGS) entry which is preliminary data.</text>
</comment>
<dbReference type="GO" id="GO:0005886">
    <property type="term" value="C:plasma membrane"/>
    <property type="evidence" value="ECO:0007669"/>
    <property type="project" value="InterPro"/>
</dbReference>
<dbReference type="InterPro" id="IPR052413">
    <property type="entry name" value="SUR7_domain"/>
</dbReference>
<dbReference type="Pfam" id="PF06687">
    <property type="entry name" value="SUR7"/>
    <property type="match status" value="1"/>
</dbReference>
<gene>
    <name evidence="2" type="ORF">B0T14DRAFT_511951</name>
</gene>
<dbReference type="GO" id="GO:0051285">
    <property type="term" value="C:cell cortex of cell tip"/>
    <property type="evidence" value="ECO:0007669"/>
    <property type="project" value="TreeGrafter"/>
</dbReference>
<evidence type="ECO:0000313" key="2">
    <source>
        <dbReference type="EMBL" id="KAK0627170.1"/>
    </source>
</evidence>
<dbReference type="EMBL" id="JAULSU010000002">
    <property type="protein sequence ID" value="KAK0627170.1"/>
    <property type="molecule type" value="Genomic_DNA"/>
</dbReference>
<dbReference type="PANTHER" id="PTHR28019">
    <property type="entry name" value="CELL MEMBRANE PROTEIN YLR413W-RELATED"/>
    <property type="match status" value="1"/>
</dbReference>
<feature type="transmembrane region" description="Helical" evidence="1">
    <location>
        <begin position="72"/>
        <end position="92"/>
    </location>
</feature>
<dbReference type="InterPro" id="IPR009571">
    <property type="entry name" value="SUR7/Rim9-like_fungi"/>
</dbReference>
<protein>
    <submittedName>
        <fullName evidence="2">Uncharacterized protein</fullName>
    </submittedName>
</protein>
<proteinExistence type="predicted"/>
<organism evidence="2 3">
    <name type="scientific">Immersiella caudata</name>
    <dbReference type="NCBI Taxonomy" id="314043"/>
    <lineage>
        <taxon>Eukaryota</taxon>
        <taxon>Fungi</taxon>
        <taxon>Dikarya</taxon>
        <taxon>Ascomycota</taxon>
        <taxon>Pezizomycotina</taxon>
        <taxon>Sordariomycetes</taxon>
        <taxon>Sordariomycetidae</taxon>
        <taxon>Sordariales</taxon>
        <taxon>Lasiosphaeriaceae</taxon>
        <taxon>Immersiella</taxon>
    </lineage>
</organism>
<dbReference type="GO" id="GO:0031505">
    <property type="term" value="P:fungal-type cell wall organization"/>
    <property type="evidence" value="ECO:0007669"/>
    <property type="project" value="TreeGrafter"/>
</dbReference>
<keyword evidence="3" id="KW-1185">Reference proteome</keyword>
<keyword evidence="1" id="KW-0472">Membrane</keyword>
<evidence type="ECO:0000313" key="3">
    <source>
        <dbReference type="Proteomes" id="UP001175000"/>
    </source>
</evidence>
<evidence type="ECO:0000256" key="1">
    <source>
        <dbReference type="SAM" id="Phobius"/>
    </source>
</evidence>
<name>A0AA40C6V4_9PEZI</name>
<sequence>MDICKGTFTPNATIAGAGYHVTSCTKLSDFNISALLDHELDALHLTLARLNTADLQNELDRIPSLFQGLKCLYISAVVASGLSLLLCIALSFRPCVVVSWANAVVTLIGSVVLLIGNTFIVVVVGGDLADKANSFGKHIGFSVSVGQKFVAITWTASAMMAVMGGYWTYKSRHLVREIRKVVPQVQRWGADF</sequence>
<feature type="transmembrane region" description="Helical" evidence="1">
    <location>
        <begin position="149"/>
        <end position="169"/>
    </location>
</feature>
<accession>A0AA40C6V4</accession>
<keyword evidence="1" id="KW-1133">Transmembrane helix</keyword>